<dbReference type="Proteomes" id="UP001497457">
    <property type="component" value="Chromosome 36b"/>
</dbReference>
<dbReference type="EMBL" id="OZ075145">
    <property type="protein sequence ID" value="CAL5048448.1"/>
    <property type="molecule type" value="Genomic_DNA"/>
</dbReference>
<evidence type="ECO:0000313" key="3">
    <source>
        <dbReference type="EMBL" id="CAL5053527.1"/>
    </source>
</evidence>
<accession>A0ABC9DYN1</accession>
<dbReference type="EMBL" id="OZ075146">
    <property type="protein sequence ID" value="CAL5053527.1"/>
    <property type="molecule type" value="Genomic_DNA"/>
</dbReference>
<evidence type="ECO:0000313" key="4">
    <source>
        <dbReference type="Proteomes" id="UP001497457"/>
    </source>
</evidence>
<sequence length="86" mass="9009">MASSTKTARFLLLALLVVSAVILPSSVCHGIRGVELGFGGYSDRNRPACIGECPEPGHPYTRPGGGHGVYYPGTPAAISNEEKQQP</sequence>
<proteinExistence type="predicted"/>
<dbReference type="Proteomes" id="UP001497457">
    <property type="component" value="Chromosome 35b"/>
</dbReference>
<name>A0ABC9DYN1_9POAL</name>
<keyword evidence="1" id="KW-0732">Signal</keyword>
<feature type="signal peptide" evidence="1">
    <location>
        <begin position="1"/>
        <end position="28"/>
    </location>
</feature>
<reference evidence="4" key="1">
    <citation type="submission" date="2024-06" db="EMBL/GenBank/DDBJ databases">
        <authorList>
            <person name="Ryan C."/>
        </authorList>
    </citation>
    <scope>NUCLEOTIDE SEQUENCE [LARGE SCALE GENOMIC DNA]</scope>
</reference>
<evidence type="ECO:0000256" key="1">
    <source>
        <dbReference type="SAM" id="SignalP"/>
    </source>
</evidence>
<gene>
    <name evidence="2" type="ORF">URODEC1_LOCUS90450</name>
    <name evidence="3" type="ORF">URODEC1_LOCUS93293</name>
</gene>
<evidence type="ECO:0000313" key="2">
    <source>
        <dbReference type="EMBL" id="CAL5048448.1"/>
    </source>
</evidence>
<dbReference type="AlphaFoldDB" id="A0ABC9DYN1"/>
<feature type="chain" id="PRO_5044721829" evidence="1">
    <location>
        <begin position="29"/>
        <end position="86"/>
    </location>
</feature>
<organism evidence="2 4">
    <name type="scientific">Urochloa decumbens</name>
    <dbReference type="NCBI Taxonomy" id="240449"/>
    <lineage>
        <taxon>Eukaryota</taxon>
        <taxon>Viridiplantae</taxon>
        <taxon>Streptophyta</taxon>
        <taxon>Embryophyta</taxon>
        <taxon>Tracheophyta</taxon>
        <taxon>Spermatophyta</taxon>
        <taxon>Magnoliopsida</taxon>
        <taxon>Liliopsida</taxon>
        <taxon>Poales</taxon>
        <taxon>Poaceae</taxon>
        <taxon>PACMAD clade</taxon>
        <taxon>Panicoideae</taxon>
        <taxon>Panicodae</taxon>
        <taxon>Paniceae</taxon>
        <taxon>Melinidinae</taxon>
        <taxon>Urochloa</taxon>
    </lineage>
</organism>
<protein>
    <submittedName>
        <fullName evidence="2">Uncharacterized protein</fullName>
    </submittedName>
</protein>
<keyword evidence="4" id="KW-1185">Reference proteome</keyword>
<reference evidence="2 4" key="2">
    <citation type="submission" date="2024-10" db="EMBL/GenBank/DDBJ databases">
        <authorList>
            <person name="Ryan C."/>
        </authorList>
    </citation>
    <scope>NUCLEOTIDE SEQUENCE [LARGE SCALE GENOMIC DNA]</scope>
</reference>